<feature type="transmembrane region" description="Helical" evidence="1">
    <location>
        <begin position="12"/>
        <end position="34"/>
    </location>
</feature>
<sequence length="134" mass="14817">MNLLRKLRRDEGAATVIEFAVALPTLVVMLFMIYQMGLLFRANSGIQHALGQGARQATLWPTPSTTTIKQKMQDSVYGIGPGTFTISEPDVKYDDTAKATYWDLTVTYTQATSLIVYPGPNVTITKSKRVWVAS</sequence>
<gene>
    <name evidence="3" type="ORF">GCM10022281_01690</name>
</gene>
<dbReference type="Pfam" id="PF07811">
    <property type="entry name" value="TadE"/>
    <property type="match status" value="1"/>
</dbReference>
<reference evidence="4" key="1">
    <citation type="journal article" date="2019" name="Int. J. Syst. Evol. Microbiol.">
        <title>The Global Catalogue of Microorganisms (GCM) 10K type strain sequencing project: providing services to taxonomists for standard genome sequencing and annotation.</title>
        <authorList>
            <consortium name="The Broad Institute Genomics Platform"/>
            <consortium name="The Broad Institute Genome Sequencing Center for Infectious Disease"/>
            <person name="Wu L."/>
            <person name="Ma J."/>
        </authorList>
    </citation>
    <scope>NUCLEOTIDE SEQUENCE [LARGE SCALE GENOMIC DNA]</scope>
    <source>
        <strain evidence="4">JCM 17564</strain>
    </source>
</reference>
<feature type="domain" description="TadE-like" evidence="2">
    <location>
        <begin position="12"/>
        <end position="55"/>
    </location>
</feature>
<evidence type="ECO:0000259" key="2">
    <source>
        <dbReference type="Pfam" id="PF07811"/>
    </source>
</evidence>
<proteinExistence type="predicted"/>
<protein>
    <recommendedName>
        <fullName evidence="2">TadE-like domain-containing protein</fullName>
    </recommendedName>
</protein>
<keyword evidence="1" id="KW-0472">Membrane</keyword>
<dbReference type="RefSeq" id="WP_344695064.1">
    <property type="nucleotide sequence ID" value="NZ_BAABBR010000001.1"/>
</dbReference>
<comment type="caution">
    <text evidence="3">The sequence shown here is derived from an EMBL/GenBank/DDBJ whole genome shotgun (WGS) entry which is preliminary data.</text>
</comment>
<keyword evidence="4" id="KW-1185">Reference proteome</keyword>
<name>A0ABP7TI71_9SPHN</name>
<dbReference type="Proteomes" id="UP001424459">
    <property type="component" value="Unassembled WGS sequence"/>
</dbReference>
<keyword evidence="1" id="KW-1133">Transmembrane helix</keyword>
<evidence type="ECO:0000313" key="4">
    <source>
        <dbReference type="Proteomes" id="UP001424459"/>
    </source>
</evidence>
<keyword evidence="1" id="KW-0812">Transmembrane</keyword>
<accession>A0ABP7TI71</accession>
<evidence type="ECO:0000256" key="1">
    <source>
        <dbReference type="SAM" id="Phobius"/>
    </source>
</evidence>
<dbReference type="EMBL" id="BAABBR010000001">
    <property type="protein sequence ID" value="GAA4026721.1"/>
    <property type="molecule type" value="Genomic_DNA"/>
</dbReference>
<organism evidence="3 4">
    <name type="scientific">Sphingomonas rosea</name>
    <dbReference type="NCBI Taxonomy" id="335605"/>
    <lineage>
        <taxon>Bacteria</taxon>
        <taxon>Pseudomonadati</taxon>
        <taxon>Pseudomonadota</taxon>
        <taxon>Alphaproteobacteria</taxon>
        <taxon>Sphingomonadales</taxon>
        <taxon>Sphingomonadaceae</taxon>
        <taxon>Sphingomonas</taxon>
    </lineage>
</organism>
<evidence type="ECO:0000313" key="3">
    <source>
        <dbReference type="EMBL" id="GAA4026721.1"/>
    </source>
</evidence>
<dbReference type="InterPro" id="IPR012495">
    <property type="entry name" value="TadE-like_dom"/>
</dbReference>